<dbReference type="PANTHER" id="PTHR10795">
    <property type="entry name" value="PROPROTEIN CONVERTASE SUBTILISIN/KEXIN"/>
    <property type="match status" value="1"/>
</dbReference>
<dbReference type="EMBL" id="JAUJYO010000008">
    <property type="protein sequence ID" value="KAK1309875.1"/>
    <property type="molecule type" value="Genomic_DNA"/>
</dbReference>
<dbReference type="InterPro" id="IPR023828">
    <property type="entry name" value="Peptidase_S8_Ser-AS"/>
</dbReference>
<comment type="caution">
    <text evidence="9">The sequence shown here is derived from an EMBL/GenBank/DDBJ whole genome shotgun (WGS) entry which is preliminary data.</text>
</comment>
<dbReference type="GO" id="GO:0004252">
    <property type="term" value="F:serine-type endopeptidase activity"/>
    <property type="evidence" value="ECO:0007669"/>
    <property type="project" value="InterPro"/>
</dbReference>
<dbReference type="Proteomes" id="UP001180020">
    <property type="component" value="Unassembled WGS sequence"/>
</dbReference>
<evidence type="ECO:0000256" key="5">
    <source>
        <dbReference type="ARBA" id="ARBA00022825"/>
    </source>
</evidence>
<dbReference type="PROSITE" id="PS51892">
    <property type="entry name" value="SUBTILASE"/>
    <property type="match status" value="1"/>
</dbReference>
<evidence type="ECO:0000256" key="2">
    <source>
        <dbReference type="ARBA" id="ARBA00022670"/>
    </source>
</evidence>
<evidence type="ECO:0000259" key="7">
    <source>
        <dbReference type="Pfam" id="PF00082"/>
    </source>
</evidence>
<keyword evidence="4" id="KW-0378">Hydrolase</keyword>
<gene>
    <name evidence="9" type="primary">ARA12</name>
    <name evidence="9" type="ORF">QJS10_CPA08g00122</name>
</gene>
<dbReference type="InterPro" id="IPR000209">
    <property type="entry name" value="Peptidase_S8/S53_dom"/>
</dbReference>
<comment type="caution">
    <text evidence="6">Lacks conserved residue(s) required for the propagation of feature annotation.</text>
</comment>
<sequence length="321" mass="34896">MALSRSPTVEIHSSVTNVGDSPAPIVAYFSSRGPSSVSPDILKPDVSAPGVNILAAWSPKSPPSLLPIDRRSTNWNFESGTSMSCPHVSGIVALLRSAHPNWSPAAIKSALMTTAYTRDTSLDHILAGGTLKPVDPFDIGAGHVCPLSAIDPGLVYDMDGRDYVLFLCSLGYTQPQIKAMVMPSPSIDTRCVDRWTVSDLNYPAIVVSDLRSTVSVSRTLRNVGQAVSVYFLASIVEPEGVRVTVWPRVLVYTHHRNHASFYVTVAPVKRSRGRYGFGEIVWSDGLHSVKSPVIVRVNDVVRHTEVFASSLNQENNDEEDE</sequence>
<keyword evidence="3" id="KW-0732">Signal</keyword>
<feature type="domain" description="Subtilisin-like protease fibronectin type-III" evidence="8">
    <location>
        <begin position="199"/>
        <end position="295"/>
    </location>
</feature>
<dbReference type="InterPro" id="IPR041469">
    <property type="entry name" value="Subtilisin-like_FN3"/>
</dbReference>
<dbReference type="Pfam" id="PF17766">
    <property type="entry name" value="fn3_6"/>
    <property type="match status" value="1"/>
</dbReference>
<dbReference type="Pfam" id="PF00082">
    <property type="entry name" value="Peptidase_S8"/>
    <property type="match status" value="1"/>
</dbReference>
<dbReference type="InterPro" id="IPR045051">
    <property type="entry name" value="SBT"/>
</dbReference>
<proteinExistence type="inferred from homology"/>
<organism evidence="9 10">
    <name type="scientific">Acorus calamus</name>
    <name type="common">Sweet flag</name>
    <dbReference type="NCBI Taxonomy" id="4465"/>
    <lineage>
        <taxon>Eukaryota</taxon>
        <taxon>Viridiplantae</taxon>
        <taxon>Streptophyta</taxon>
        <taxon>Embryophyta</taxon>
        <taxon>Tracheophyta</taxon>
        <taxon>Spermatophyta</taxon>
        <taxon>Magnoliopsida</taxon>
        <taxon>Liliopsida</taxon>
        <taxon>Acoraceae</taxon>
        <taxon>Acorus</taxon>
    </lineage>
</organism>
<name>A0AAV9E8N8_ACOCL</name>
<dbReference type="Gene3D" id="2.60.40.2310">
    <property type="match status" value="1"/>
</dbReference>
<accession>A0AAV9E8N8</accession>
<protein>
    <submittedName>
        <fullName evidence="9">Subtilisin-like protease</fullName>
    </submittedName>
</protein>
<dbReference type="Gene3D" id="3.40.50.200">
    <property type="entry name" value="Peptidase S8/S53 domain"/>
    <property type="match status" value="1"/>
</dbReference>
<dbReference type="PROSITE" id="PS00138">
    <property type="entry name" value="SUBTILASE_SER"/>
    <property type="match status" value="1"/>
</dbReference>
<feature type="domain" description="Peptidase S8/S53" evidence="7">
    <location>
        <begin position="22"/>
        <end position="123"/>
    </location>
</feature>
<dbReference type="AlphaFoldDB" id="A0AAV9E8N8"/>
<evidence type="ECO:0000313" key="10">
    <source>
        <dbReference type="Proteomes" id="UP001180020"/>
    </source>
</evidence>
<keyword evidence="5" id="KW-0720">Serine protease</keyword>
<reference evidence="9" key="1">
    <citation type="journal article" date="2023" name="Nat. Commun.">
        <title>Diploid and tetraploid genomes of Acorus and the evolution of monocots.</title>
        <authorList>
            <person name="Ma L."/>
            <person name="Liu K.W."/>
            <person name="Li Z."/>
            <person name="Hsiao Y.Y."/>
            <person name="Qi Y."/>
            <person name="Fu T."/>
            <person name="Tang G.D."/>
            <person name="Zhang D."/>
            <person name="Sun W.H."/>
            <person name="Liu D.K."/>
            <person name="Li Y."/>
            <person name="Chen G.Z."/>
            <person name="Liu X.D."/>
            <person name="Liao X.Y."/>
            <person name="Jiang Y.T."/>
            <person name="Yu X."/>
            <person name="Hao Y."/>
            <person name="Huang J."/>
            <person name="Zhao X.W."/>
            <person name="Ke S."/>
            <person name="Chen Y.Y."/>
            <person name="Wu W.L."/>
            <person name="Hsu J.L."/>
            <person name="Lin Y.F."/>
            <person name="Huang M.D."/>
            <person name="Li C.Y."/>
            <person name="Huang L."/>
            <person name="Wang Z.W."/>
            <person name="Zhao X."/>
            <person name="Zhong W.Y."/>
            <person name="Peng D.H."/>
            <person name="Ahmad S."/>
            <person name="Lan S."/>
            <person name="Zhang J.S."/>
            <person name="Tsai W.C."/>
            <person name="Van de Peer Y."/>
            <person name="Liu Z.J."/>
        </authorList>
    </citation>
    <scope>NUCLEOTIDE SEQUENCE</scope>
    <source>
        <strain evidence="9">CP</strain>
    </source>
</reference>
<evidence type="ECO:0000256" key="6">
    <source>
        <dbReference type="PROSITE-ProRule" id="PRU01240"/>
    </source>
</evidence>
<evidence type="ECO:0000313" key="9">
    <source>
        <dbReference type="EMBL" id="KAK1309875.1"/>
    </source>
</evidence>
<evidence type="ECO:0000259" key="8">
    <source>
        <dbReference type="Pfam" id="PF17766"/>
    </source>
</evidence>
<evidence type="ECO:0000256" key="1">
    <source>
        <dbReference type="ARBA" id="ARBA00011073"/>
    </source>
</evidence>
<dbReference type="InterPro" id="IPR036852">
    <property type="entry name" value="Peptidase_S8/S53_dom_sf"/>
</dbReference>
<keyword evidence="2 9" id="KW-0645">Protease</keyword>
<comment type="similarity">
    <text evidence="1 6">Belongs to the peptidase S8 family.</text>
</comment>
<reference evidence="9" key="2">
    <citation type="submission" date="2023-06" db="EMBL/GenBank/DDBJ databases">
        <authorList>
            <person name="Ma L."/>
            <person name="Liu K.-W."/>
            <person name="Li Z."/>
            <person name="Hsiao Y.-Y."/>
            <person name="Qi Y."/>
            <person name="Fu T."/>
            <person name="Tang G."/>
            <person name="Zhang D."/>
            <person name="Sun W.-H."/>
            <person name="Liu D.-K."/>
            <person name="Li Y."/>
            <person name="Chen G.-Z."/>
            <person name="Liu X.-D."/>
            <person name="Liao X.-Y."/>
            <person name="Jiang Y.-T."/>
            <person name="Yu X."/>
            <person name="Hao Y."/>
            <person name="Huang J."/>
            <person name="Zhao X.-W."/>
            <person name="Ke S."/>
            <person name="Chen Y.-Y."/>
            <person name="Wu W.-L."/>
            <person name="Hsu J.-L."/>
            <person name="Lin Y.-F."/>
            <person name="Huang M.-D."/>
            <person name="Li C.-Y."/>
            <person name="Huang L."/>
            <person name="Wang Z.-W."/>
            <person name="Zhao X."/>
            <person name="Zhong W.-Y."/>
            <person name="Peng D.-H."/>
            <person name="Ahmad S."/>
            <person name="Lan S."/>
            <person name="Zhang J.-S."/>
            <person name="Tsai W.-C."/>
            <person name="Van De Peer Y."/>
            <person name="Liu Z.-J."/>
        </authorList>
    </citation>
    <scope>NUCLEOTIDE SEQUENCE</scope>
    <source>
        <strain evidence="9">CP</strain>
        <tissue evidence="9">Leaves</tissue>
    </source>
</reference>
<keyword evidence="10" id="KW-1185">Reference proteome</keyword>
<dbReference type="SUPFAM" id="SSF52743">
    <property type="entry name" value="Subtilisin-like"/>
    <property type="match status" value="1"/>
</dbReference>
<evidence type="ECO:0000256" key="4">
    <source>
        <dbReference type="ARBA" id="ARBA00022801"/>
    </source>
</evidence>
<evidence type="ECO:0000256" key="3">
    <source>
        <dbReference type="ARBA" id="ARBA00022729"/>
    </source>
</evidence>
<dbReference type="GO" id="GO:0006508">
    <property type="term" value="P:proteolysis"/>
    <property type="evidence" value="ECO:0007669"/>
    <property type="project" value="UniProtKB-KW"/>
</dbReference>